<dbReference type="InterPro" id="IPR051601">
    <property type="entry name" value="Serine_prot/Carboxylest_S33"/>
</dbReference>
<dbReference type="PANTHER" id="PTHR43248">
    <property type="entry name" value="2-SUCCINYL-6-HYDROXY-2,4-CYCLOHEXADIENE-1-CARBOXYLATE SYNTHASE"/>
    <property type="match status" value="1"/>
</dbReference>
<dbReference type="AlphaFoldDB" id="A0A285LV64"/>
<evidence type="ECO:0000256" key="3">
    <source>
        <dbReference type="ARBA" id="ARBA00022801"/>
    </source>
</evidence>
<dbReference type="Pfam" id="PF08386">
    <property type="entry name" value="Abhydrolase_4"/>
    <property type="match status" value="1"/>
</dbReference>
<dbReference type="Proteomes" id="UP000219565">
    <property type="component" value="Unassembled WGS sequence"/>
</dbReference>
<keyword evidence="3 8" id="KW-0378">Hydrolase</keyword>
<sequence length="557" mass="60090">MRRWKFVLIVVAAAAPVLTACTAVQQATAVSELVRQADAAPTPRLDWRPCADADLGGLECATAAVPLNYAEPEGKTIELAVVRQLAADPERRIGTLFTAAGGPGGSGIDWARQGELAEGETRERFDVVTFDQRGIGRSAPVRCFADDEQRRRFWDATLLPPANAEQERAAEQAARTLAEGCAKHSGELLGHLTTVDAARDMDLLRRAVGEEKLTYAGGSYASYLGQVYGALFGERVRALQLSSMLDPRVYTDDVRAYVIDTAAGTAEIHAEFLRLCAEAGKAKCAFAGGSERSDLTGPATPQERAEKAGSAGPERVETTTPTPADSGADRLRARDNALLELLRHAPITIGAGEPAVPVRYSEVVQAHALMLYDPERGWPALAELLIELERGPAGDPAKVREILAAAVPDYDFLDAFTAITCADQSAGWRSVDWPALSHEIASAEPIFGRFWLGMHQPCATWPAPEGGYPQRYTGPWTLGSDKPALLLNNRFDPVTPVTFAKRAQQELVNARLVVVADGYGHEPDGECVRQLRERYLVDLRLPAPGATCAADRRPFAS</sequence>
<evidence type="ECO:0000259" key="7">
    <source>
        <dbReference type="Pfam" id="PF08386"/>
    </source>
</evidence>
<dbReference type="GO" id="GO:0016787">
    <property type="term" value="F:hydrolase activity"/>
    <property type="evidence" value="ECO:0007669"/>
    <property type="project" value="UniProtKB-KW"/>
</dbReference>
<dbReference type="PROSITE" id="PS51257">
    <property type="entry name" value="PROKAR_LIPOPROTEIN"/>
    <property type="match status" value="1"/>
</dbReference>
<evidence type="ECO:0000256" key="5">
    <source>
        <dbReference type="SAM" id="SignalP"/>
    </source>
</evidence>
<evidence type="ECO:0000256" key="4">
    <source>
        <dbReference type="SAM" id="MobiDB-lite"/>
    </source>
</evidence>
<feature type="domain" description="AB hydrolase-1" evidence="6">
    <location>
        <begin position="101"/>
        <end position="244"/>
    </location>
</feature>
<dbReference type="RefSeq" id="WP_245910499.1">
    <property type="nucleotide sequence ID" value="NZ_JAMTCW010000002.1"/>
</dbReference>
<dbReference type="InterPro" id="IPR029058">
    <property type="entry name" value="AB_hydrolase_fold"/>
</dbReference>
<keyword evidence="9" id="KW-1185">Reference proteome</keyword>
<dbReference type="SUPFAM" id="SSF53474">
    <property type="entry name" value="alpha/beta-Hydrolases"/>
    <property type="match status" value="1"/>
</dbReference>
<comment type="similarity">
    <text evidence="1">Belongs to the peptidase S33 family.</text>
</comment>
<feature type="domain" description="Peptidase S33 tripeptidyl aminopeptidase-like C-terminal" evidence="7">
    <location>
        <begin position="445"/>
        <end position="548"/>
    </location>
</feature>
<evidence type="ECO:0000256" key="1">
    <source>
        <dbReference type="ARBA" id="ARBA00010088"/>
    </source>
</evidence>
<name>A0A285LV64_9NOCA</name>
<feature type="chain" id="PRO_5039017905" evidence="5">
    <location>
        <begin position="23"/>
        <end position="557"/>
    </location>
</feature>
<proteinExistence type="inferred from homology"/>
<dbReference type="InterPro" id="IPR013595">
    <property type="entry name" value="Pept_S33_TAP-like_C"/>
</dbReference>
<dbReference type="Pfam" id="PF00561">
    <property type="entry name" value="Abhydrolase_1"/>
    <property type="match status" value="1"/>
</dbReference>
<dbReference type="EMBL" id="OBEG01000007">
    <property type="protein sequence ID" value="SNY88824.1"/>
    <property type="molecule type" value="Genomic_DNA"/>
</dbReference>
<dbReference type="Gene3D" id="3.40.50.1820">
    <property type="entry name" value="alpha/beta hydrolase"/>
    <property type="match status" value="1"/>
</dbReference>
<evidence type="ECO:0000313" key="9">
    <source>
        <dbReference type="Proteomes" id="UP000219565"/>
    </source>
</evidence>
<evidence type="ECO:0000256" key="2">
    <source>
        <dbReference type="ARBA" id="ARBA00022729"/>
    </source>
</evidence>
<protein>
    <submittedName>
        <fullName evidence="8">Alpha/beta hydrolase fold</fullName>
    </submittedName>
</protein>
<gene>
    <name evidence="8" type="ORF">SAMN04244553_5815</name>
</gene>
<reference evidence="9" key="1">
    <citation type="submission" date="2017-09" db="EMBL/GenBank/DDBJ databases">
        <authorList>
            <person name="Varghese N."/>
            <person name="Submissions S."/>
        </authorList>
    </citation>
    <scope>NUCLEOTIDE SEQUENCE [LARGE SCALE GENOMIC DNA]</scope>
    <source>
        <strain evidence="9">DSM 45537</strain>
    </source>
</reference>
<feature type="signal peptide" evidence="5">
    <location>
        <begin position="1"/>
        <end position="22"/>
    </location>
</feature>
<dbReference type="STRING" id="1379680.GCA_001612615_05477"/>
<feature type="region of interest" description="Disordered" evidence="4">
    <location>
        <begin position="290"/>
        <end position="330"/>
    </location>
</feature>
<evidence type="ECO:0000313" key="8">
    <source>
        <dbReference type="EMBL" id="SNY88824.1"/>
    </source>
</evidence>
<dbReference type="PANTHER" id="PTHR43248:SF29">
    <property type="entry name" value="TRIPEPTIDYL AMINOPEPTIDASE"/>
    <property type="match status" value="1"/>
</dbReference>
<accession>A0A285LV64</accession>
<keyword evidence="2 5" id="KW-0732">Signal</keyword>
<organism evidence="8 9">
    <name type="scientific">Nocardia amikacinitolerans</name>
    <dbReference type="NCBI Taxonomy" id="756689"/>
    <lineage>
        <taxon>Bacteria</taxon>
        <taxon>Bacillati</taxon>
        <taxon>Actinomycetota</taxon>
        <taxon>Actinomycetes</taxon>
        <taxon>Mycobacteriales</taxon>
        <taxon>Nocardiaceae</taxon>
        <taxon>Nocardia</taxon>
    </lineage>
</organism>
<evidence type="ECO:0000259" key="6">
    <source>
        <dbReference type="Pfam" id="PF00561"/>
    </source>
</evidence>
<dbReference type="InterPro" id="IPR000073">
    <property type="entry name" value="AB_hydrolase_1"/>
</dbReference>